<reference evidence="7" key="1">
    <citation type="submission" date="2025-08" db="UniProtKB">
        <authorList>
            <consortium name="RefSeq"/>
        </authorList>
    </citation>
    <scope>IDENTIFICATION</scope>
    <source>
        <tissue evidence="7">Whole Larva</tissue>
    </source>
</reference>
<evidence type="ECO:0000313" key="7">
    <source>
        <dbReference type="RefSeq" id="XP_017784273.1"/>
    </source>
</evidence>
<dbReference type="GeneID" id="108567963"/>
<feature type="domain" description="ELP1 first N-terminal beta-propeller" evidence="2">
    <location>
        <begin position="43"/>
        <end position="319"/>
    </location>
</feature>
<evidence type="ECO:0000313" key="6">
    <source>
        <dbReference type="Proteomes" id="UP000695000"/>
    </source>
</evidence>
<feature type="domain" description="ELP1 TPR" evidence="3">
    <location>
        <begin position="877"/>
        <end position="1005"/>
    </location>
</feature>
<feature type="compositionally biased region" description="Low complexity" evidence="1">
    <location>
        <begin position="1085"/>
        <end position="1098"/>
    </location>
</feature>
<dbReference type="SUPFAM" id="SSF69322">
    <property type="entry name" value="Tricorn protease domain 2"/>
    <property type="match status" value="1"/>
</dbReference>
<dbReference type="Pfam" id="PF04762">
    <property type="entry name" value="Beta-prop_ELP1_1st"/>
    <property type="match status" value="1"/>
</dbReference>
<evidence type="ECO:0000259" key="5">
    <source>
        <dbReference type="Pfam" id="PF23936"/>
    </source>
</evidence>
<dbReference type="Pfam" id="PF23925">
    <property type="entry name" value="A-sol_ELP1"/>
    <property type="match status" value="1"/>
</dbReference>
<dbReference type="InterPro" id="IPR056169">
    <property type="entry name" value="HB_ELP1"/>
</dbReference>
<protein>
    <submittedName>
        <fullName evidence="7">Elongator complex protein 1</fullName>
    </submittedName>
</protein>
<dbReference type="Proteomes" id="UP000695000">
    <property type="component" value="Unplaced"/>
</dbReference>
<dbReference type="InterPro" id="IPR006849">
    <property type="entry name" value="Elp1"/>
</dbReference>
<dbReference type="InterPro" id="IPR056166">
    <property type="entry name" value="TPR_ELP1"/>
</dbReference>
<accession>A0ABM1NBS3</accession>
<dbReference type="InterPro" id="IPR056167">
    <property type="entry name" value="A-sol_ELP1"/>
</dbReference>
<proteinExistence type="predicted"/>
<feature type="region of interest" description="Disordered" evidence="1">
    <location>
        <begin position="1085"/>
        <end position="1107"/>
    </location>
</feature>
<evidence type="ECO:0000259" key="4">
    <source>
        <dbReference type="Pfam" id="PF23925"/>
    </source>
</evidence>
<gene>
    <name evidence="7" type="primary">LOC108567963</name>
</gene>
<organism evidence="6 7">
    <name type="scientific">Nicrophorus vespilloides</name>
    <name type="common">Boreal carrion beetle</name>
    <dbReference type="NCBI Taxonomy" id="110193"/>
    <lineage>
        <taxon>Eukaryota</taxon>
        <taxon>Metazoa</taxon>
        <taxon>Ecdysozoa</taxon>
        <taxon>Arthropoda</taxon>
        <taxon>Hexapoda</taxon>
        <taxon>Insecta</taxon>
        <taxon>Pterygota</taxon>
        <taxon>Neoptera</taxon>
        <taxon>Endopterygota</taxon>
        <taxon>Coleoptera</taxon>
        <taxon>Polyphaga</taxon>
        <taxon>Staphyliniformia</taxon>
        <taxon>Silphidae</taxon>
        <taxon>Nicrophorinae</taxon>
        <taxon>Nicrophorus</taxon>
    </lineage>
</organism>
<sequence length="1230" mass="142293">MRNLELYSIVSHPHFKIVCAPVSQSLAVNDKIYILFEATQHSQCLISYNCATEDLNSTEFIDGVYTNMEYLPFEDMVFLTTKNELVFLDGDVNLVKRIILDGEEDIIHAKWNGHQDVLAIFFECNKVSLYLVNVIEELAVSISSTNLDDEPIEHIDVGWGGTHKYKRAEEVPSTYVCDNQEPVIDWKGNGDLFAINYFDGEERIIKIYNKSCELLYSSKGIQSGLEPLLAFKPVGNVIACVTSSDGQDQRLMIIEKNCMLLSMIPLEEGAKVQKLLWSPCGTCITVQLKRHDQVWIDIYLIHNCHYSLKQRLPLDQAKTFVDYKIKPMLSGIFNLELHYNYGYYEYTFLRKFIRSNIMKFDYGLNVNVEGSTLKCYYFASGLSSSNDEAHYIHEHTCPINGVVFSDDSYKLIYIDSESIVYIYDYTDRYNWDLLYTVQLPKSTEHIPLNAYRLYMPNDTKLCVVCFSEEMEDALHTYNLTTVEPTCVISTTKKNIIGVSTIMDKKLEFYSKDINKMPIHQFFNVQINGSYHLLYMTVDGGLFIDHERVKEKISSLFVHSNRLTVTVINNELDMVSTDNVYGVYLTAEVIQTLKEGGSFEDISYKRPVEQGSVVLNTIEKSATTILLLPRGNIESIELRNIALFIVRDKLLDHKYIDALHYIKRQSLRIDLLVDLSPSHFFTNKVSIFRVLDLCASLNKFFVEIKNESSLNEKEMKLLGVESQLENKVVKVAESFEDVYLRLQEPEKHLMTYALAAYFTDRNIVETMTKVSKICNTLTSIRPADIVNAIEVISNHVDKKELYEASLFTFDLHLAELVASKSQMDPCVYRPFIQRVTAMDEFEMRFTICYEIGRFKEALFYYFQMYREESITGEEMILFATESELLSELYNMVDVSDDIFEEVGMLYYEILMNDQNYLEAGILANRLQRYVEAVTAMLQGYHWQEALTVIDAGVLTPEQSLVLYRTVANTMTAHRDYVDAANVLVNHCTDYDAAMQCYISAKEFELALRLSIRMNRPNFHPMIEDSMVIECQNLCSRTQELSEKFTKYYERLKVVRQKMKAEAEAEPLHDTSNIEFSDVMSVTTAASTISTRSSNRSNRSMTRRLKKEQKKYTTLKENSRYEDIALLYNLSILVDDVKEIQKAVNEMYCTIQLRNLDIPDVVTACELIDELIKHIDKYSPDIWREEFAAYEPKEEDKGVYSNLVHLDHKYRMKPELKVSSKERATIIFLKRR</sequence>
<keyword evidence="6" id="KW-1185">Reference proteome</keyword>
<feature type="domain" description="ELP1 three-helical bundle" evidence="5">
    <location>
        <begin position="1028"/>
        <end position="1155"/>
    </location>
</feature>
<feature type="domain" description="ELP1 alpha-solenoid" evidence="4">
    <location>
        <begin position="638"/>
        <end position="832"/>
    </location>
</feature>
<dbReference type="RefSeq" id="XP_017784273.1">
    <property type="nucleotide sequence ID" value="XM_017928784.1"/>
</dbReference>
<dbReference type="PANTHER" id="PTHR12747:SF0">
    <property type="entry name" value="ELONGATOR COMPLEX PROTEIN 1"/>
    <property type="match status" value="1"/>
</dbReference>
<evidence type="ECO:0000256" key="1">
    <source>
        <dbReference type="SAM" id="MobiDB-lite"/>
    </source>
</evidence>
<evidence type="ECO:0000259" key="2">
    <source>
        <dbReference type="Pfam" id="PF04762"/>
    </source>
</evidence>
<evidence type="ECO:0000259" key="3">
    <source>
        <dbReference type="Pfam" id="PF23878"/>
    </source>
</evidence>
<dbReference type="InterPro" id="IPR056164">
    <property type="entry name" value="Beta-prop_ELP1_1st"/>
</dbReference>
<dbReference type="Pfam" id="PF23936">
    <property type="entry name" value="HB_ELP1"/>
    <property type="match status" value="1"/>
</dbReference>
<name>A0ABM1NBS3_NICVS</name>
<dbReference type="Pfam" id="PF23878">
    <property type="entry name" value="TPR_ELP1"/>
    <property type="match status" value="1"/>
</dbReference>
<dbReference type="PANTHER" id="PTHR12747">
    <property type="entry name" value="ELONGATOR COMPLEX PROTEIN 1"/>
    <property type="match status" value="1"/>
</dbReference>